<dbReference type="RefSeq" id="WP_015323402.1">
    <property type="nucleotide sequence ID" value="NC_019976.1"/>
</dbReference>
<protein>
    <submittedName>
        <fullName evidence="1">Uncharacterized protein</fullName>
    </submittedName>
</protein>
<keyword evidence="1" id="KW-0614">Plasmid</keyword>
<dbReference type="GeneID" id="54763922"/>
<dbReference type="KEGG" id="nou:Natoc_4279"/>
<dbReference type="Proteomes" id="UP000010878">
    <property type="component" value="Plasmid 2"/>
</dbReference>
<sequence length="51" mass="5836">MQKRCLNCDWAIHSVEATQREEQSRETIEHFTETGHTIVTMPEPINPGVPS</sequence>
<name>L0K4M5_9EURY</name>
<dbReference type="AlphaFoldDB" id="L0K4M5"/>
<geneLocation type="plasmid" evidence="1">
    <name>2</name>
</geneLocation>
<evidence type="ECO:0000313" key="1">
    <source>
        <dbReference type="EMBL" id="AGB39971.1"/>
    </source>
</evidence>
<dbReference type="EMBL" id="CP003931">
    <property type="protein sequence ID" value="AGB39971.1"/>
    <property type="molecule type" value="Genomic_DNA"/>
</dbReference>
<reference evidence="1 2" key="1">
    <citation type="submission" date="2012-11" db="EMBL/GenBank/DDBJ databases">
        <title>FINISHED of Natronococcus occultus SP4, DSM 3396.</title>
        <authorList>
            <consortium name="DOE Joint Genome Institute"/>
            <person name="Eisen J."/>
            <person name="Huntemann M."/>
            <person name="Wei C.-L."/>
            <person name="Han J."/>
            <person name="Detter J.C."/>
            <person name="Han C."/>
            <person name="Tapia R."/>
            <person name="Chen A."/>
            <person name="Kyrpides N."/>
            <person name="Mavromatis K."/>
            <person name="Markowitz V."/>
            <person name="Szeto E."/>
            <person name="Ivanova N."/>
            <person name="Mikhailova N."/>
            <person name="Ovchinnikova G."/>
            <person name="Pagani I."/>
            <person name="Pati A."/>
            <person name="Goodwin L."/>
            <person name="Nordberg H.P."/>
            <person name="Cantor M.N."/>
            <person name="Hua S.X."/>
            <person name="Woyke T."/>
            <person name="Eisen J."/>
            <person name="Klenk H.-P."/>
            <person name="Klenk H.-P."/>
        </authorList>
    </citation>
    <scope>NUCLEOTIDE SEQUENCE [LARGE SCALE GENOMIC DNA]</scope>
    <source>
        <strain evidence="1 2">SP4</strain>
        <plasmid evidence="2">Plasmid 2</plasmid>
    </source>
</reference>
<proteinExistence type="predicted"/>
<gene>
    <name evidence="1" type="ORF">Natoc_4279</name>
</gene>
<organism evidence="1 2">
    <name type="scientific">Natronococcus occultus SP4</name>
    <dbReference type="NCBI Taxonomy" id="694430"/>
    <lineage>
        <taxon>Archaea</taxon>
        <taxon>Methanobacteriati</taxon>
        <taxon>Methanobacteriota</taxon>
        <taxon>Stenosarchaea group</taxon>
        <taxon>Halobacteria</taxon>
        <taxon>Halobacteriales</taxon>
        <taxon>Natrialbaceae</taxon>
        <taxon>Natronococcus</taxon>
    </lineage>
</organism>
<evidence type="ECO:0000313" key="2">
    <source>
        <dbReference type="Proteomes" id="UP000010878"/>
    </source>
</evidence>
<keyword evidence="2" id="KW-1185">Reference proteome</keyword>
<dbReference type="OrthoDB" id="176261at2157"/>
<accession>L0K4M5</accession>
<dbReference type="HOGENOM" id="CLU_3094030_0_0_2"/>